<accession>W5UTM6</accession>
<dbReference type="InterPro" id="IPR006171">
    <property type="entry name" value="TOPRIM_dom"/>
</dbReference>
<dbReference type="GO" id="GO:0005694">
    <property type="term" value="C:chromosome"/>
    <property type="evidence" value="ECO:0007669"/>
    <property type="project" value="InterPro"/>
</dbReference>
<feature type="site" description="Interaction with DNA" evidence="10">
    <location>
        <position position="293"/>
    </location>
</feature>
<keyword evidence="7 10" id="KW-0799">Topoisomerase</keyword>
<dbReference type="Gene3D" id="3.30.65.10">
    <property type="entry name" value="Bacterial Topoisomerase I, domain 1"/>
    <property type="match status" value="1"/>
</dbReference>
<proteinExistence type="inferred from homology"/>
<feature type="region of interest" description="Interaction with DNA" evidence="10">
    <location>
        <begin position="166"/>
        <end position="171"/>
    </location>
</feature>
<evidence type="ECO:0000313" key="14">
    <source>
        <dbReference type="EMBL" id="AHH45175.1"/>
    </source>
</evidence>
<feature type="site" description="Interaction with DNA" evidence="10">
    <location>
        <position position="477"/>
    </location>
</feature>
<feature type="active site" description="O-(5'-phospho-DNA)-tyrosine intermediate" evidence="10">
    <location>
        <position position="291"/>
    </location>
</feature>
<gene>
    <name evidence="10 14" type="primary">topA</name>
    <name evidence="14" type="ORF">MYB_00815</name>
</gene>
<dbReference type="PANTHER" id="PTHR42785:SF1">
    <property type="entry name" value="DNA TOPOISOMERASE"/>
    <property type="match status" value="1"/>
</dbReference>
<dbReference type="PROSITE" id="PS00396">
    <property type="entry name" value="TOPO_IA_1"/>
    <property type="match status" value="1"/>
</dbReference>
<keyword evidence="8 10" id="KW-0238">DNA-binding</keyword>
<dbReference type="PATRIC" id="fig|743966.3.peg.161"/>
<feature type="domain" description="Topo IA-type catalytic" evidence="13">
    <location>
        <begin position="129"/>
        <end position="545"/>
    </location>
</feature>
<evidence type="ECO:0000259" key="12">
    <source>
        <dbReference type="PROSITE" id="PS50880"/>
    </source>
</evidence>
<dbReference type="HOGENOM" id="CLU_002929_4_3_14"/>
<dbReference type="GO" id="GO:0008270">
    <property type="term" value="F:zinc ion binding"/>
    <property type="evidence" value="ECO:0007669"/>
    <property type="project" value="UniProtKB-KW"/>
</dbReference>
<reference evidence="14 15" key="1">
    <citation type="journal article" date="2014" name="Genome Announc.">
        <title>Complete Genome Sequence of Mycoplasma bovoculi Strain M165/69T (ATCC 29104).</title>
        <authorList>
            <person name="Calcutt M.J."/>
            <person name="Foecking M.F."/>
        </authorList>
    </citation>
    <scope>NUCLEOTIDE SEQUENCE [LARGE SCALE GENOMIC DNA]</scope>
    <source>
        <strain evidence="14">M165/69</strain>
    </source>
</reference>
<dbReference type="GO" id="GO:0006265">
    <property type="term" value="P:DNA topological change"/>
    <property type="evidence" value="ECO:0007669"/>
    <property type="project" value="UniProtKB-UniRule"/>
</dbReference>
<dbReference type="SMART" id="SM00437">
    <property type="entry name" value="TOP1Ac"/>
    <property type="match status" value="1"/>
</dbReference>
<evidence type="ECO:0000256" key="8">
    <source>
        <dbReference type="ARBA" id="ARBA00023125"/>
    </source>
</evidence>
<organism evidence="14 15">
    <name type="scientific">Mesomycoplasma bovoculi M165/69</name>
    <dbReference type="NCBI Taxonomy" id="743966"/>
    <lineage>
        <taxon>Bacteria</taxon>
        <taxon>Bacillati</taxon>
        <taxon>Mycoplasmatota</taxon>
        <taxon>Mycoplasmoidales</taxon>
        <taxon>Metamycoplasmataceae</taxon>
        <taxon>Mesomycoplasma</taxon>
    </lineage>
</organism>
<dbReference type="Pfam" id="PF01751">
    <property type="entry name" value="Toprim"/>
    <property type="match status" value="1"/>
</dbReference>
<dbReference type="Gene3D" id="1.10.460.10">
    <property type="entry name" value="Topoisomerase I, domain 2"/>
    <property type="match status" value="1"/>
</dbReference>
<evidence type="ECO:0000256" key="10">
    <source>
        <dbReference type="HAMAP-Rule" id="MF_00952"/>
    </source>
</evidence>
<evidence type="ECO:0000256" key="2">
    <source>
        <dbReference type="ARBA" id="ARBA00009446"/>
    </source>
</evidence>
<keyword evidence="9 10" id="KW-0413">Isomerase</keyword>
<dbReference type="InterPro" id="IPR013497">
    <property type="entry name" value="Topo_IA_cen"/>
</dbReference>
<keyword evidence="6" id="KW-0460">Magnesium</keyword>
<dbReference type="InterPro" id="IPR013826">
    <property type="entry name" value="Topo_IA_cen_sub3"/>
</dbReference>
<dbReference type="EC" id="5.6.2.1" evidence="10"/>
<dbReference type="InterPro" id="IPR000380">
    <property type="entry name" value="Topo_IA"/>
</dbReference>
<dbReference type="CDD" id="cd00186">
    <property type="entry name" value="TOP1Ac"/>
    <property type="match status" value="1"/>
</dbReference>
<dbReference type="Pfam" id="PF01396">
    <property type="entry name" value="Zn_ribbon_Top1"/>
    <property type="match status" value="1"/>
</dbReference>
<name>W5UTM6_9BACT</name>
<evidence type="ECO:0000256" key="6">
    <source>
        <dbReference type="ARBA" id="ARBA00022842"/>
    </source>
</evidence>
<dbReference type="SMART" id="SM00436">
    <property type="entry name" value="TOP1Bc"/>
    <property type="match status" value="1"/>
</dbReference>
<dbReference type="PANTHER" id="PTHR42785">
    <property type="entry name" value="DNA TOPOISOMERASE, TYPE IA, CORE"/>
    <property type="match status" value="1"/>
</dbReference>
<dbReference type="InterPro" id="IPR013498">
    <property type="entry name" value="Topo_IA_Znf"/>
</dbReference>
<feature type="site" description="Interaction with DNA" evidence="10">
    <location>
        <position position="139"/>
    </location>
</feature>
<comment type="subunit">
    <text evidence="10">Monomer.</text>
</comment>
<dbReference type="InterPro" id="IPR013824">
    <property type="entry name" value="Topo_IA_cen_sub1"/>
</dbReference>
<comment type="caution">
    <text evidence="10">Lacks conserved residue(s) required for the propagation of feature annotation.</text>
</comment>
<evidence type="ECO:0000256" key="4">
    <source>
        <dbReference type="ARBA" id="ARBA00022771"/>
    </source>
</evidence>
<keyword evidence="5" id="KW-0862">Zinc</keyword>
<feature type="domain" description="Toprim" evidence="12">
    <location>
        <begin position="2"/>
        <end position="113"/>
    </location>
</feature>
<dbReference type="EMBL" id="CP007154">
    <property type="protein sequence ID" value="AHH45175.1"/>
    <property type="molecule type" value="Genomic_DNA"/>
</dbReference>
<dbReference type="InterPro" id="IPR013825">
    <property type="entry name" value="Topo_IA_cen_sub2"/>
</dbReference>
<keyword evidence="4" id="KW-0863">Zinc-finger</keyword>
<comment type="function">
    <text evidence="10">Releases the supercoiling and torsional tension of DNA, which is introduced during the DNA replication and transcription, by transiently cleaving and rejoining one strand of the DNA duplex. Introduces a single-strand break via transesterification at a target site in duplex DNA. The scissile phosphodiester is attacked by the catalytic tyrosine of the enzyme, resulting in the formation of a DNA-(5'-phosphotyrosyl)-enzyme intermediate and the expulsion of a 3'-OH DNA strand. The free DNA strand then undergoes passage around the unbroken strand, thus removing DNA supercoils. Finally, in the religation step, the DNA 3'-OH attacks the covalent intermediate to expel the active-site tyrosine and restore the DNA phosphodiester backbone.</text>
</comment>
<dbReference type="CDD" id="cd03363">
    <property type="entry name" value="TOPRIM_TopoIA_TopoI"/>
    <property type="match status" value="1"/>
</dbReference>
<dbReference type="InterPro" id="IPR023406">
    <property type="entry name" value="Topo_IA_AS"/>
</dbReference>
<evidence type="ECO:0000256" key="3">
    <source>
        <dbReference type="ARBA" id="ARBA00022723"/>
    </source>
</evidence>
<dbReference type="PROSITE" id="PS50880">
    <property type="entry name" value="TOPRIM"/>
    <property type="match status" value="1"/>
</dbReference>
<feature type="site" description="Interaction with DNA" evidence="10">
    <location>
        <position position="140"/>
    </location>
</feature>
<evidence type="ECO:0000313" key="15">
    <source>
        <dbReference type="Proteomes" id="UP000019229"/>
    </source>
</evidence>
<dbReference type="AlphaFoldDB" id="W5UTM6"/>
<dbReference type="GO" id="GO:0003917">
    <property type="term" value="F:DNA topoisomerase type I (single strand cut, ATP-independent) activity"/>
    <property type="evidence" value="ECO:0007669"/>
    <property type="project" value="UniProtKB-UniRule"/>
</dbReference>
<sequence>MSKLVIVESPNKIKTISNFLGDEFEVLASVGHVVNLATSGAYGFGINTETWEPIYKIKSDKRKIVKQLKDAAKKASTVLIATDADREGEAIGASLVDLLEIKEKYQRIRYNEITATAILEAVKNPITINENLVNSQKTRRMLDRIIGFRLSKLLGSKIKNAPTNPSAGRVQSVALKLVIDREAEIEAFIPYHYFILLAHIGQFEAKYFNRSFLESPDWIPTDQVEQILSDLSNVEYLVVTKKQVSNKKDPQISPLKQATVFKKLSNYSATRVSMSLQKLYEGFGDQGLISYPRTDSTRLSQSFIDTAKVFIEQKYGVEYYSETVKGFAGDQDAHEAIRPTNFELTPALAKEKYELDELDFRVYQLIYNTTLQALMKQPIRQITRYEFLAKEVHNFFLSGSTIVFDGYYKILDPEEKPLELPIWSEGDQVKVDKFSHSAHQTKPPARYNDGSLIDKLDQIKVGRPSTFAVSVKILQDRLYVEKEGRSLKPTAFGELVLKQLLQVSPEIINIDYTAKIEEDLDLIAEGSIDYKENLTTFWNSFQKTMEKASDIEQTVIQLEKVGQNCPECQKDLIYRNNKKTGQRFIGCSGFPACRYMASDPNAKPVYRKKFTKTSTTSQGKEVTKQKEK</sequence>
<dbReference type="NCBIfam" id="TIGR01051">
    <property type="entry name" value="topA_bact"/>
    <property type="match status" value="1"/>
</dbReference>
<evidence type="ECO:0000256" key="9">
    <source>
        <dbReference type="ARBA" id="ARBA00023235"/>
    </source>
</evidence>
<dbReference type="Gene3D" id="3.40.50.140">
    <property type="match status" value="1"/>
</dbReference>
<dbReference type="KEGG" id="mbc:MYB_00815"/>
<dbReference type="InterPro" id="IPR003602">
    <property type="entry name" value="Topo_IA_DNA-bd_dom"/>
</dbReference>
<dbReference type="InterPro" id="IPR003601">
    <property type="entry name" value="Topo_IA_2"/>
</dbReference>
<dbReference type="STRING" id="743966.MYB_00815"/>
<dbReference type="Gene3D" id="2.70.20.10">
    <property type="entry name" value="Topoisomerase I, domain 3"/>
    <property type="match status" value="1"/>
</dbReference>
<dbReference type="PRINTS" id="PR00417">
    <property type="entry name" value="PRTPISMRASEI"/>
</dbReference>
<dbReference type="InterPro" id="IPR005733">
    <property type="entry name" value="TopoI_bac-type"/>
</dbReference>
<dbReference type="SUPFAM" id="SSF56712">
    <property type="entry name" value="Prokaryotic type I DNA topoisomerase"/>
    <property type="match status" value="1"/>
</dbReference>
<evidence type="ECO:0000256" key="1">
    <source>
        <dbReference type="ARBA" id="ARBA00000213"/>
    </source>
</evidence>
<protein>
    <recommendedName>
        <fullName evidence="10">DNA topoisomerase 1</fullName>
        <ecNumber evidence="10">5.6.2.1</ecNumber>
    </recommendedName>
    <alternativeName>
        <fullName evidence="10">DNA topoisomerase I</fullName>
    </alternativeName>
</protein>
<evidence type="ECO:0000259" key="13">
    <source>
        <dbReference type="PROSITE" id="PS52039"/>
    </source>
</evidence>
<keyword evidence="15" id="KW-1185">Reference proteome</keyword>
<evidence type="ECO:0000256" key="7">
    <source>
        <dbReference type="ARBA" id="ARBA00023029"/>
    </source>
</evidence>
<feature type="site" description="Interaction with DNA" evidence="10">
    <location>
        <position position="143"/>
    </location>
</feature>
<dbReference type="GO" id="GO:0003677">
    <property type="term" value="F:DNA binding"/>
    <property type="evidence" value="ECO:0007669"/>
    <property type="project" value="UniProtKB-KW"/>
</dbReference>
<dbReference type="HAMAP" id="MF_00952">
    <property type="entry name" value="Topoisom_1_prok"/>
    <property type="match status" value="1"/>
</dbReference>
<evidence type="ECO:0000256" key="11">
    <source>
        <dbReference type="SAM" id="MobiDB-lite"/>
    </source>
</evidence>
<feature type="region of interest" description="Disordered" evidence="11">
    <location>
        <begin position="608"/>
        <end position="628"/>
    </location>
</feature>
<dbReference type="InterPro" id="IPR034149">
    <property type="entry name" value="TOPRIM_TopoI"/>
</dbReference>
<dbReference type="Pfam" id="PF01131">
    <property type="entry name" value="Topoisom_bac"/>
    <property type="match status" value="1"/>
</dbReference>
<dbReference type="SMART" id="SM00493">
    <property type="entry name" value="TOPRIM"/>
    <property type="match status" value="1"/>
</dbReference>
<dbReference type="InterPro" id="IPR028612">
    <property type="entry name" value="Topoisom_1_IA"/>
</dbReference>
<dbReference type="eggNOG" id="COG0550">
    <property type="taxonomic scope" value="Bacteria"/>
</dbReference>
<feature type="site" description="Interaction with DNA" evidence="10">
    <location>
        <position position="32"/>
    </location>
</feature>
<dbReference type="OrthoDB" id="9804262at2"/>
<comment type="similarity">
    <text evidence="2 10">Belongs to the type IA topoisomerase family.</text>
</comment>
<keyword evidence="3" id="KW-0479">Metal-binding</keyword>
<dbReference type="Proteomes" id="UP000019229">
    <property type="component" value="Chromosome"/>
</dbReference>
<dbReference type="PROSITE" id="PS52039">
    <property type="entry name" value="TOPO_IA_2"/>
    <property type="match status" value="1"/>
</dbReference>
<dbReference type="Gene3D" id="1.10.290.10">
    <property type="entry name" value="Topoisomerase I, domain 4"/>
    <property type="match status" value="1"/>
</dbReference>
<dbReference type="RefSeq" id="WP_022934972.1">
    <property type="nucleotide sequence ID" value="NZ_CP007154.1"/>
</dbReference>
<dbReference type="InterPro" id="IPR023405">
    <property type="entry name" value="Topo_IA_core_domain"/>
</dbReference>
<comment type="catalytic activity">
    <reaction evidence="1 10">
        <text>ATP-independent breakage of single-stranded DNA, followed by passage and rejoining.</text>
        <dbReference type="EC" id="5.6.2.1"/>
    </reaction>
</comment>
<evidence type="ECO:0000256" key="5">
    <source>
        <dbReference type="ARBA" id="ARBA00022833"/>
    </source>
</evidence>